<reference evidence="2" key="3">
    <citation type="journal article" date="2017" name="Nature">
        <title>Genome sequence of the progenitor of the wheat D genome Aegilops tauschii.</title>
        <authorList>
            <person name="Luo M.C."/>
            <person name="Gu Y.Q."/>
            <person name="Puiu D."/>
            <person name="Wang H."/>
            <person name="Twardziok S.O."/>
            <person name="Deal K.R."/>
            <person name="Huo N."/>
            <person name="Zhu T."/>
            <person name="Wang L."/>
            <person name="Wang Y."/>
            <person name="McGuire P.E."/>
            <person name="Liu S."/>
            <person name="Long H."/>
            <person name="Ramasamy R.K."/>
            <person name="Rodriguez J.C."/>
            <person name="Van S.L."/>
            <person name="Yuan L."/>
            <person name="Wang Z."/>
            <person name="Xia Z."/>
            <person name="Xiao L."/>
            <person name="Anderson O.D."/>
            <person name="Ouyang S."/>
            <person name="Liang Y."/>
            <person name="Zimin A.V."/>
            <person name="Pertea G."/>
            <person name="Qi P."/>
            <person name="Bennetzen J.L."/>
            <person name="Dai X."/>
            <person name="Dawson M.W."/>
            <person name="Muller H.G."/>
            <person name="Kugler K."/>
            <person name="Rivarola-Duarte L."/>
            <person name="Spannagl M."/>
            <person name="Mayer K.F.X."/>
            <person name="Lu F.H."/>
            <person name="Bevan M.W."/>
            <person name="Leroy P."/>
            <person name="Li P."/>
            <person name="You F.M."/>
            <person name="Sun Q."/>
            <person name="Liu Z."/>
            <person name="Lyons E."/>
            <person name="Wicker T."/>
            <person name="Salzberg S.L."/>
            <person name="Devos K.M."/>
            <person name="Dvorak J."/>
        </authorList>
    </citation>
    <scope>NUCLEOTIDE SEQUENCE [LARGE SCALE GENOMIC DNA]</scope>
    <source>
        <strain evidence="2">cv. AL8/78</strain>
    </source>
</reference>
<reference evidence="2" key="5">
    <citation type="journal article" date="2021" name="G3 (Bethesda)">
        <title>Aegilops tauschii genome assembly Aet v5.0 features greater sequence contiguity and improved annotation.</title>
        <authorList>
            <person name="Wang L."/>
            <person name="Zhu T."/>
            <person name="Rodriguez J.C."/>
            <person name="Deal K.R."/>
            <person name="Dubcovsky J."/>
            <person name="McGuire P.E."/>
            <person name="Lux T."/>
            <person name="Spannagl M."/>
            <person name="Mayer K.F.X."/>
            <person name="Baldrich P."/>
            <person name="Meyers B.C."/>
            <person name="Huo N."/>
            <person name="Gu Y.Q."/>
            <person name="Zhou H."/>
            <person name="Devos K.M."/>
            <person name="Bennetzen J.L."/>
            <person name="Unver T."/>
            <person name="Budak H."/>
            <person name="Gulick P.J."/>
            <person name="Galiba G."/>
            <person name="Kalapos B."/>
            <person name="Nelson D.R."/>
            <person name="Li P."/>
            <person name="You F.M."/>
            <person name="Luo M.C."/>
            <person name="Dvorak J."/>
        </authorList>
    </citation>
    <scope>NUCLEOTIDE SEQUENCE [LARGE SCALE GENOMIC DNA]</scope>
    <source>
        <strain evidence="2">cv. AL8/78</strain>
    </source>
</reference>
<dbReference type="EnsemblPlants" id="AET7Gv21013900.13">
    <property type="protein sequence ID" value="AET7Gv21013900.13"/>
    <property type="gene ID" value="AET7Gv21013900"/>
</dbReference>
<dbReference type="PANTHER" id="PTHR46087:SF4">
    <property type="entry name" value="OS07G0205900 PROTEIN"/>
    <property type="match status" value="1"/>
</dbReference>
<keyword evidence="3" id="KW-1185">Reference proteome</keyword>
<organism evidence="2 3">
    <name type="scientific">Aegilops tauschii subsp. strangulata</name>
    <name type="common">Goatgrass</name>
    <dbReference type="NCBI Taxonomy" id="200361"/>
    <lineage>
        <taxon>Eukaryota</taxon>
        <taxon>Viridiplantae</taxon>
        <taxon>Streptophyta</taxon>
        <taxon>Embryophyta</taxon>
        <taxon>Tracheophyta</taxon>
        <taxon>Spermatophyta</taxon>
        <taxon>Magnoliopsida</taxon>
        <taxon>Liliopsida</taxon>
        <taxon>Poales</taxon>
        <taxon>Poaceae</taxon>
        <taxon>BOP clade</taxon>
        <taxon>Pooideae</taxon>
        <taxon>Triticodae</taxon>
        <taxon>Triticeae</taxon>
        <taxon>Triticinae</taxon>
        <taxon>Aegilops</taxon>
    </lineage>
</organism>
<feature type="compositionally biased region" description="Polar residues" evidence="1">
    <location>
        <begin position="76"/>
        <end position="107"/>
    </location>
</feature>
<dbReference type="AlphaFoldDB" id="A0A453SLV0"/>
<dbReference type="Gramene" id="AET7Gv21013900.13">
    <property type="protein sequence ID" value="AET7Gv21013900.13"/>
    <property type="gene ID" value="AET7Gv21013900"/>
</dbReference>
<reference evidence="3" key="1">
    <citation type="journal article" date="2014" name="Science">
        <title>Ancient hybridizations among the ancestral genomes of bread wheat.</title>
        <authorList>
            <consortium name="International Wheat Genome Sequencing Consortium,"/>
            <person name="Marcussen T."/>
            <person name="Sandve S.R."/>
            <person name="Heier L."/>
            <person name="Spannagl M."/>
            <person name="Pfeifer M."/>
            <person name="Jakobsen K.S."/>
            <person name="Wulff B.B."/>
            <person name="Steuernagel B."/>
            <person name="Mayer K.F."/>
            <person name="Olsen O.A."/>
        </authorList>
    </citation>
    <scope>NUCLEOTIDE SEQUENCE [LARGE SCALE GENOMIC DNA]</scope>
    <source>
        <strain evidence="3">cv. AL8/78</strain>
    </source>
</reference>
<evidence type="ECO:0000313" key="2">
    <source>
        <dbReference type="EnsemblPlants" id="AET7Gv21013900.13"/>
    </source>
</evidence>
<reference evidence="2" key="4">
    <citation type="submission" date="2019-03" db="UniProtKB">
        <authorList>
            <consortium name="EnsemblPlants"/>
        </authorList>
    </citation>
    <scope>IDENTIFICATION</scope>
</reference>
<evidence type="ECO:0000256" key="1">
    <source>
        <dbReference type="SAM" id="MobiDB-lite"/>
    </source>
</evidence>
<protein>
    <submittedName>
        <fullName evidence="2">Uncharacterized protein</fullName>
    </submittedName>
</protein>
<proteinExistence type="predicted"/>
<dbReference type="InterPro" id="IPR055296">
    <property type="entry name" value="SRL2-like"/>
</dbReference>
<name>A0A453SLV0_AEGTS</name>
<dbReference type="PANTHER" id="PTHR46087">
    <property type="entry name" value="PUTATIVE, EXPRESSED-RELATED"/>
    <property type="match status" value="1"/>
</dbReference>
<feature type="region of interest" description="Disordered" evidence="1">
    <location>
        <begin position="69"/>
        <end position="126"/>
    </location>
</feature>
<accession>A0A453SLV0</accession>
<reference evidence="3" key="2">
    <citation type="journal article" date="2017" name="Nat. Plants">
        <title>The Aegilops tauschii genome reveals multiple impacts of transposons.</title>
        <authorList>
            <person name="Zhao G."/>
            <person name="Zou C."/>
            <person name="Li K."/>
            <person name="Wang K."/>
            <person name="Li T."/>
            <person name="Gao L."/>
            <person name="Zhang X."/>
            <person name="Wang H."/>
            <person name="Yang Z."/>
            <person name="Liu X."/>
            <person name="Jiang W."/>
            <person name="Mao L."/>
            <person name="Kong X."/>
            <person name="Jiao Y."/>
            <person name="Jia J."/>
        </authorList>
    </citation>
    <scope>NUCLEOTIDE SEQUENCE [LARGE SCALE GENOMIC DNA]</scope>
    <source>
        <strain evidence="3">cv. AL8/78</strain>
    </source>
</reference>
<evidence type="ECO:0000313" key="3">
    <source>
        <dbReference type="Proteomes" id="UP000015105"/>
    </source>
</evidence>
<dbReference type="Proteomes" id="UP000015105">
    <property type="component" value="Chromosome 7D"/>
</dbReference>
<sequence length="484" mass="52725">MMAVMLENISSTPVVARSTAAAVYRTAQIIASVPNIQYQNKARAHDMQRTLSRAVSVFSSSAAIFDKLKKDKHSDNSQGESKSNSHGVSEETGSANRQKLPVSQSRRSSMRMPNFSMKKGPSMALRAPSSVKAPSIVLRGPSMALRAPSMSVKEEKKSSSKSDDEMASILEALTQSFQVAFALRHYSLTEAAMTIFSSRAFNVAPLIPICKQMINDKTGDPFLHIVDDSKLQAVKDSPDNPSKIYGSPEDNASALKALEAIEVSENQSRECIVSTIMNNIANIIDAELHSVRSQLLSDFAPDDMCPMSNQFFEESAEHSVSGSHENGHHEEAMLIDLGNENDIFGEASGSTAASATSVPTADLMSIDQLLETVGADPAHHTEKSFVSADMPYMEMTSQCEALTMGKQQKMSTFMSFQTNMQAAPLPSHQPSQMEMALFHDPPLPQYPEYTNTGNPQPADDPFQQHFLKLPASSPYDNFLRAAGC</sequence>